<sequence length="225" mass="24841">MEEFTSVLLVVKECYVYQIPPLLKSEGHRASDWNVDNFLWKGRLRLATKGDKLTIRLEEPETGELFAACPYNESDNSVEAVIDSSRYFVIRVVDPISGKHAYLGMGFSDRSEAFDFNVAIQDFTRQNKQSEEGSSSEAVAAAPLVDYSLKEGQTISLNLSGKLGKPKTRSDKSTTESSVPFTLPPPPGAAHSKPTNQEFGNFEDASFGDFTADSHDPNSGWAKFE</sequence>
<evidence type="ECO:0000313" key="1">
    <source>
        <dbReference type="EMBL" id="KAJ9073762.1"/>
    </source>
</evidence>
<dbReference type="Proteomes" id="UP001165960">
    <property type="component" value="Unassembled WGS sequence"/>
</dbReference>
<accession>A0ACC2TGQ5</accession>
<gene>
    <name evidence="1" type="ORF">DSO57_1012978</name>
</gene>
<reference evidence="1" key="1">
    <citation type="submission" date="2022-04" db="EMBL/GenBank/DDBJ databases">
        <title>Genome of the entomopathogenic fungus Entomophthora muscae.</title>
        <authorList>
            <person name="Elya C."/>
            <person name="Lovett B.R."/>
            <person name="Lee E."/>
            <person name="Macias A.M."/>
            <person name="Hajek A.E."/>
            <person name="De Bivort B.L."/>
            <person name="Kasson M.T."/>
            <person name="De Fine Licht H.H."/>
            <person name="Stajich J.E."/>
        </authorList>
    </citation>
    <scope>NUCLEOTIDE SEQUENCE</scope>
    <source>
        <strain evidence="1">Berkeley</strain>
    </source>
</reference>
<organism evidence="1 2">
    <name type="scientific">Entomophthora muscae</name>
    <dbReference type="NCBI Taxonomy" id="34485"/>
    <lineage>
        <taxon>Eukaryota</taxon>
        <taxon>Fungi</taxon>
        <taxon>Fungi incertae sedis</taxon>
        <taxon>Zoopagomycota</taxon>
        <taxon>Entomophthoromycotina</taxon>
        <taxon>Entomophthoromycetes</taxon>
        <taxon>Entomophthorales</taxon>
        <taxon>Entomophthoraceae</taxon>
        <taxon>Entomophthora</taxon>
    </lineage>
</organism>
<proteinExistence type="predicted"/>
<keyword evidence="2" id="KW-1185">Reference proteome</keyword>
<name>A0ACC2TGQ5_9FUNG</name>
<protein>
    <submittedName>
        <fullName evidence="1">Uncharacterized protein</fullName>
    </submittedName>
</protein>
<evidence type="ECO:0000313" key="2">
    <source>
        <dbReference type="Proteomes" id="UP001165960"/>
    </source>
</evidence>
<dbReference type="EMBL" id="QTSX02002887">
    <property type="protein sequence ID" value="KAJ9073762.1"/>
    <property type="molecule type" value="Genomic_DNA"/>
</dbReference>
<comment type="caution">
    <text evidence="1">The sequence shown here is derived from an EMBL/GenBank/DDBJ whole genome shotgun (WGS) entry which is preliminary data.</text>
</comment>